<dbReference type="EMBL" id="JARKIE010000094">
    <property type="protein sequence ID" value="KAJ7686700.1"/>
    <property type="molecule type" value="Genomic_DNA"/>
</dbReference>
<gene>
    <name evidence="2" type="ORF">B0H17DRAFT_1071612</name>
</gene>
<feature type="compositionally biased region" description="Pro residues" evidence="1">
    <location>
        <begin position="37"/>
        <end position="51"/>
    </location>
</feature>
<feature type="region of interest" description="Disordered" evidence="1">
    <location>
        <begin position="26"/>
        <end position="103"/>
    </location>
</feature>
<organism evidence="2 3">
    <name type="scientific">Mycena rosella</name>
    <name type="common">Pink bonnet</name>
    <name type="synonym">Agaricus rosellus</name>
    <dbReference type="NCBI Taxonomy" id="1033263"/>
    <lineage>
        <taxon>Eukaryota</taxon>
        <taxon>Fungi</taxon>
        <taxon>Dikarya</taxon>
        <taxon>Basidiomycota</taxon>
        <taxon>Agaricomycotina</taxon>
        <taxon>Agaricomycetes</taxon>
        <taxon>Agaricomycetidae</taxon>
        <taxon>Agaricales</taxon>
        <taxon>Marasmiineae</taxon>
        <taxon>Mycenaceae</taxon>
        <taxon>Mycena</taxon>
    </lineage>
</organism>
<sequence length="103" mass="10969">MSSPTWLMQSAAQDVVRVTVPPLARLTRRPARRNSIYPPPSLSTGPGPPSRPALQVCAHPSAPPPANEPRSDSACVFRARPLASPHPPPSARESASDSTWPAF</sequence>
<evidence type="ECO:0000313" key="2">
    <source>
        <dbReference type="EMBL" id="KAJ7686700.1"/>
    </source>
</evidence>
<dbReference type="AlphaFoldDB" id="A0AAD7GBJ6"/>
<accession>A0AAD7GBJ6</accession>
<name>A0AAD7GBJ6_MYCRO</name>
<protein>
    <submittedName>
        <fullName evidence="2">Uncharacterized protein</fullName>
    </submittedName>
</protein>
<proteinExistence type="predicted"/>
<evidence type="ECO:0000313" key="3">
    <source>
        <dbReference type="Proteomes" id="UP001221757"/>
    </source>
</evidence>
<keyword evidence="3" id="KW-1185">Reference proteome</keyword>
<evidence type="ECO:0000256" key="1">
    <source>
        <dbReference type="SAM" id="MobiDB-lite"/>
    </source>
</evidence>
<dbReference type="Proteomes" id="UP001221757">
    <property type="component" value="Unassembled WGS sequence"/>
</dbReference>
<comment type="caution">
    <text evidence="2">The sequence shown here is derived from an EMBL/GenBank/DDBJ whole genome shotgun (WGS) entry which is preliminary data.</text>
</comment>
<reference evidence="2" key="1">
    <citation type="submission" date="2023-03" db="EMBL/GenBank/DDBJ databases">
        <title>Massive genome expansion in bonnet fungi (Mycena s.s.) driven by repeated elements and novel gene families across ecological guilds.</title>
        <authorList>
            <consortium name="Lawrence Berkeley National Laboratory"/>
            <person name="Harder C.B."/>
            <person name="Miyauchi S."/>
            <person name="Viragh M."/>
            <person name="Kuo A."/>
            <person name="Thoen E."/>
            <person name="Andreopoulos B."/>
            <person name="Lu D."/>
            <person name="Skrede I."/>
            <person name="Drula E."/>
            <person name="Henrissat B."/>
            <person name="Morin E."/>
            <person name="Kohler A."/>
            <person name="Barry K."/>
            <person name="LaButti K."/>
            <person name="Morin E."/>
            <person name="Salamov A."/>
            <person name="Lipzen A."/>
            <person name="Mereny Z."/>
            <person name="Hegedus B."/>
            <person name="Baldrian P."/>
            <person name="Stursova M."/>
            <person name="Weitz H."/>
            <person name="Taylor A."/>
            <person name="Grigoriev I.V."/>
            <person name="Nagy L.G."/>
            <person name="Martin F."/>
            <person name="Kauserud H."/>
        </authorList>
    </citation>
    <scope>NUCLEOTIDE SEQUENCE</scope>
    <source>
        <strain evidence="2">CBHHK067</strain>
    </source>
</reference>